<dbReference type="Gramene" id="mRNA:HanXRQr2_Chr01g0045341">
    <property type="protein sequence ID" value="mRNA:HanXRQr2_Chr01g0045341"/>
    <property type="gene ID" value="HanXRQr2_Chr01g0045341"/>
</dbReference>
<comment type="caution">
    <text evidence="1">The sequence shown here is derived from an EMBL/GenBank/DDBJ whole genome shotgun (WGS) entry which is preliminary data.</text>
</comment>
<accession>A0A9K3P697</accession>
<evidence type="ECO:0000313" key="2">
    <source>
        <dbReference type="Proteomes" id="UP000215914"/>
    </source>
</evidence>
<reference evidence="1" key="2">
    <citation type="submission" date="2020-06" db="EMBL/GenBank/DDBJ databases">
        <title>Helianthus annuus Genome sequencing and assembly Release 2.</title>
        <authorList>
            <person name="Gouzy J."/>
            <person name="Langlade N."/>
            <person name="Munos S."/>
        </authorList>
    </citation>
    <scope>NUCLEOTIDE SEQUENCE</scope>
    <source>
        <tissue evidence="1">Leaves</tissue>
    </source>
</reference>
<protein>
    <submittedName>
        <fullName evidence="1">Uncharacterized protein</fullName>
    </submittedName>
</protein>
<dbReference type="EMBL" id="MNCJ02000316">
    <property type="protein sequence ID" value="KAF5824093.1"/>
    <property type="molecule type" value="Genomic_DNA"/>
</dbReference>
<keyword evidence="2" id="KW-1185">Reference proteome</keyword>
<evidence type="ECO:0000313" key="1">
    <source>
        <dbReference type="EMBL" id="KAF5824093.1"/>
    </source>
</evidence>
<reference evidence="1" key="1">
    <citation type="journal article" date="2017" name="Nature">
        <title>The sunflower genome provides insights into oil metabolism, flowering and Asterid evolution.</title>
        <authorList>
            <person name="Badouin H."/>
            <person name="Gouzy J."/>
            <person name="Grassa C.J."/>
            <person name="Murat F."/>
            <person name="Staton S.E."/>
            <person name="Cottret L."/>
            <person name="Lelandais-Briere C."/>
            <person name="Owens G.L."/>
            <person name="Carrere S."/>
            <person name="Mayjonade B."/>
            <person name="Legrand L."/>
            <person name="Gill N."/>
            <person name="Kane N.C."/>
            <person name="Bowers J.E."/>
            <person name="Hubner S."/>
            <person name="Bellec A."/>
            <person name="Berard A."/>
            <person name="Berges H."/>
            <person name="Blanchet N."/>
            <person name="Boniface M.C."/>
            <person name="Brunel D."/>
            <person name="Catrice O."/>
            <person name="Chaidir N."/>
            <person name="Claudel C."/>
            <person name="Donnadieu C."/>
            <person name="Faraut T."/>
            <person name="Fievet G."/>
            <person name="Helmstetter N."/>
            <person name="King M."/>
            <person name="Knapp S.J."/>
            <person name="Lai Z."/>
            <person name="Le Paslier M.C."/>
            <person name="Lippi Y."/>
            <person name="Lorenzon L."/>
            <person name="Mandel J.R."/>
            <person name="Marage G."/>
            <person name="Marchand G."/>
            <person name="Marquand E."/>
            <person name="Bret-Mestries E."/>
            <person name="Morien E."/>
            <person name="Nambeesan S."/>
            <person name="Nguyen T."/>
            <person name="Pegot-Espagnet P."/>
            <person name="Pouilly N."/>
            <person name="Raftis F."/>
            <person name="Sallet E."/>
            <person name="Schiex T."/>
            <person name="Thomas J."/>
            <person name="Vandecasteele C."/>
            <person name="Vares D."/>
            <person name="Vear F."/>
            <person name="Vautrin S."/>
            <person name="Crespi M."/>
            <person name="Mangin B."/>
            <person name="Burke J.M."/>
            <person name="Salse J."/>
            <person name="Munos S."/>
            <person name="Vincourt P."/>
            <person name="Rieseberg L.H."/>
            <person name="Langlade N.B."/>
        </authorList>
    </citation>
    <scope>NUCLEOTIDE SEQUENCE</scope>
    <source>
        <tissue evidence="1">Leaves</tissue>
    </source>
</reference>
<proteinExistence type="predicted"/>
<organism evidence="1 2">
    <name type="scientific">Helianthus annuus</name>
    <name type="common">Common sunflower</name>
    <dbReference type="NCBI Taxonomy" id="4232"/>
    <lineage>
        <taxon>Eukaryota</taxon>
        <taxon>Viridiplantae</taxon>
        <taxon>Streptophyta</taxon>
        <taxon>Embryophyta</taxon>
        <taxon>Tracheophyta</taxon>
        <taxon>Spermatophyta</taxon>
        <taxon>Magnoliopsida</taxon>
        <taxon>eudicotyledons</taxon>
        <taxon>Gunneridae</taxon>
        <taxon>Pentapetalae</taxon>
        <taxon>asterids</taxon>
        <taxon>campanulids</taxon>
        <taxon>Asterales</taxon>
        <taxon>Asteraceae</taxon>
        <taxon>Asteroideae</taxon>
        <taxon>Heliantheae alliance</taxon>
        <taxon>Heliantheae</taxon>
        <taxon>Helianthus</taxon>
    </lineage>
</organism>
<gene>
    <name evidence="1" type="ORF">HanXRQr2_Chr01g0045341</name>
</gene>
<sequence length="66" mass="7430">MNSLVKVSLFGGCEFWPNIEDMDTQEVGMPEPASDCRFSDGDTTMFYRSVSLSGFWSKHRDNVGCN</sequence>
<name>A0A9K3P697_HELAN</name>
<dbReference type="Proteomes" id="UP000215914">
    <property type="component" value="Unassembled WGS sequence"/>
</dbReference>
<dbReference type="AlphaFoldDB" id="A0A9K3P697"/>